<dbReference type="PANTHER" id="PTHR43794">
    <property type="entry name" value="AMINOHYDROLASE SSNA-RELATED"/>
    <property type="match status" value="1"/>
</dbReference>
<organism evidence="3">
    <name type="scientific">Dissulfuribacter thermophilus</name>
    <dbReference type="NCBI Taxonomy" id="1156395"/>
    <lineage>
        <taxon>Bacteria</taxon>
        <taxon>Pseudomonadati</taxon>
        <taxon>Thermodesulfobacteriota</taxon>
        <taxon>Dissulfuribacteria</taxon>
        <taxon>Dissulfuribacterales</taxon>
        <taxon>Dissulfuribacteraceae</taxon>
        <taxon>Dissulfuribacter</taxon>
    </lineage>
</organism>
<reference evidence="3" key="1">
    <citation type="journal article" date="2020" name="mSystems">
        <title>Genome- and Community-Level Interaction Insights into Carbon Utilization and Element Cycling Functions of Hydrothermarchaeota in Hydrothermal Sediment.</title>
        <authorList>
            <person name="Zhou Z."/>
            <person name="Liu Y."/>
            <person name="Xu W."/>
            <person name="Pan J."/>
            <person name="Luo Z.H."/>
            <person name="Li M."/>
        </authorList>
    </citation>
    <scope>NUCLEOTIDE SEQUENCE [LARGE SCALE GENOMIC DNA]</scope>
    <source>
        <strain evidence="3">HyVt-503</strain>
    </source>
</reference>
<dbReference type="InterPro" id="IPR006680">
    <property type="entry name" value="Amidohydro-rel"/>
</dbReference>
<protein>
    <recommendedName>
        <fullName evidence="2">Amidohydrolase-related domain-containing protein</fullName>
    </recommendedName>
</protein>
<dbReference type="InterPro" id="IPR011059">
    <property type="entry name" value="Metal-dep_hydrolase_composite"/>
</dbReference>
<feature type="domain" description="Amidohydrolase-related" evidence="2">
    <location>
        <begin position="32"/>
        <end position="352"/>
    </location>
</feature>
<evidence type="ECO:0000256" key="1">
    <source>
        <dbReference type="ARBA" id="ARBA00022801"/>
    </source>
</evidence>
<dbReference type="AlphaFoldDB" id="A0A7V2SVS7"/>
<dbReference type="SUPFAM" id="SSF51338">
    <property type="entry name" value="Composite domain of metallo-dependent hydrolases"/>
    <property type="match status" value="1"/>
</dbReference>
<dbReference type="PANTHER" id="PTHR43794:SF11">
    <property type="entry name" value="AMIDOHYDROLASE-RELATED DOMAIN-CONTAINING PROTEIN"/>
    <property type="match status" value="1"/>
</dbReference>
<gene>
    <name evidence="3" type="ORF">ENJ63_03105</name>
</gene>
<evidence type="ECO:0000259" key="2">
    <source>
        <dbReference type="Pfam" id="PF01979"/>
    </source>
</evidence>
<dbReference type="InterPro" id="IPR050287">
    <property type="entry name" value="MTA/SAH_deaminase"/>
</dbReference>
<dbReference type="Proteomes" id="UP000885797">
    <property type="component" value="Unassembled WGS sequence"/>
</dbReference>
<feature type="non-terminal residue" evidence="3">
    <location>
        <position position="1"/>
    </location>
</feature>
<keyword evidence="1" id="KW-0378">Hydrolase</keyword>
<dbReference type="Gene3D" id="3.20.20.140">
    <property type="entry name" value="Metal-dependent hydrolases"/>
    <property type="match status" value="1"/>
</dbReference>
<dbReference type="GO" id="GO:0016810">
    <property type="term" value="F:hydrolase activity, acting on carbon-nitrogen (but not peptide) bonds"/>
    <property type="evidence" value="ECO:0007669"/>
    <property type="project" value="InterPro"/>
</dbReference>
<dbReference type="InterPro" id="IPR032466">
    <property type="entry name" value="Metal_Hydrolase"/>
</dbReference>
<evidence type="ECO:0000313" key="3">
    <source>
        <dbReference type="EMBL" id="HFC46850.1"/>
    </source>
</evidence>
<proteinExistence type="predicted"/>
<accession>A0A7V2SVS7</accession>
<dbReference type="Gene3D" id="2.30.40.10">
    <property type="entry name" value="Urease, subunit C, domain 1"/>
    <property type="match status" value="1"/>
</dbReference>
<comment type="caution">
    <text evidence="3">The sequence shown here is derived from an EMBL/GenBank/DDBJ whole genome shotgun (WGS) entry which is preliminary data.</text>
</comment>
<sequence>ALFEGRIVGVGHGQDLRLKFPGHEFRFHPDSILVPSFVNAHCHLELSPLKWRLTPTASLTSWVKELVKARSTIGAEEWVPAIKEAINELVEGGTLVVGDVGNTGLVPSIMMEEADDWPLSGIHFLEIIQPEMPSDGDPELTIMNEEAPLIERAFPMEITLSPHGVHTVHASILSAIKKRAQERGLPFTLHVAESPEEMEFLIRGEGPMLELLQHHGRDTSRLSIPNKGPVHFLEELDLLDQKSLLVHCVQLSDDELDIIEKKGANICLCPRSNTFLGVGEPPLQEMVSRGINCAIGTDSLASNDKLDIFSEMTALKRIAPDVPSGTILKMATLGGAKALGLESRFGSLEVGRCSPVVALQLPHNPHSGEDVEEAIVTSGTRHAFQIEIIR</sequence>
<dbReference type="EMBL" id="DRND01000249">
    <property type="protein sequence ID" value="HFC46850.1"/>
    <property type="molecule type" value="Genomic_DNA"/>
</dbReference>
<dbReference type="Pfam" id="PF01979">
    <property type="entry name" value="Amidohydro_1"/>
    <property type="match status" value="1"/>
</dbReference>
<dbReference type="SUPFAM" id="SSF51556">
    <property type="entry name" value="Metallo-dependent hydrolases"/>
    <property type="match status" value="1"/>
</dbReference>
<name>A0A7V2SVS7_9BACT</name>